<keyword evidence="3" id="KW-1185">Reference proteome</keyword>
<evidence type="ECO:0000313" key="3">
    <source>
        <dbReference type="Proteomes" id="UP001589536"/>
    </source>
</evidence>
<reference evidence="2 3" key="1">
    <citation type="submission" date="2024-09" db="EMBL/GenBank/DDBJ databases">
        <authorList>
            <person name="Sun Q."/>
            <person name="Mori K."/>
        </authorList>
    </citation>
    <scope>NUCLEOTIDE SEQUENCE [LARGE SCALE GENOMIC DNA]</scope>
    <source>
        <strain evidence="2 3">JCM 13519</strain>
    </source>
</reference>
<dbReference type="Pfam" id="PF12697">
    <property type="entry name" value="Abhydrolase_6"/>
    <property type="match status" value="1"/>
</dbReference>
<accession>A0ABV5UL06</accession>
<evidence type="ECO:0000313" key="2">
    <source>
        <dbReference type="EMBL" id="MFB9712833.1"/>
    </source>
</evidence>
<name>A0ABV5UL06_9MICC</name>
<dbReference type="InterPro" id="IPR000073">
    <property type="entry name" value="AB_hydrolase_1"/>
</dbReference>
<dbReference type="Proteomes" id="UP001589536">
    <property type="component" value="Unassembled WGS sequence"/>
</dbReference>
<proteinExistence type="predicted"/>
<dbReference type="RefSeq" id="WP_345049221.1">
    <property type="nucleotide sequence ID" value="NZ_BAABED010000001.1"/>
</dbReference>
<dbReference type="InterPro" id="IPR029058">
    <property type="entry name" value="AB_hydrolase_fold"/>
</dbReference>
<protein>
    <submittedName>
        <fullName evidence="2">Alpha/beta fold hydrolase</fullName>
    </submittedName>
</protein>
<dbReference type="Gene3D" id="3.40.50.1820">
    <property type="entry name" value="alpha/beta hydrolase"/>
    <property type="match status" value="1"/>
</dbReference>
<dbReference type="SUPFAM" id="SSF53474">
    <property type="entry name" value="alpha/beta-Hydrolases"/>
    <property type="match status" value="1"/>
</dbReference>
<comment type="caution">
    <text evidence="2">The sequence shown here is derived from an EMBL/GenBank/DDBJ whole genome shotgun (WGS) entry which is preliminary data.</text>
</comment>
<evidence type="ECO:0000259" key="1">
    <source>
        <dbReference type="Pfam" id="PF12697"/>
    </source>
</evidence>
<organism evidence="2 3">
    <name type="scientific">Arthrobacter methylotrophus</name>
    <dbReference type="NCBI Taxonomy" id="121291"/>
    <lineage>
        <taxon>Bacteria</taxon>
        <taxon>Bacillati</taxon>
        <taxon>Actinomycetota</taxon>
        <taxon>Actinomycetes</taxon>
        <taxon>Micrococcales</taxon>
        <taxon>Micrococcaceae</taxon>
        <taxon>Arthrobacter</taxon>
    </lineage>
</organism>
<sequence length="262" mass="27559">MSEFAISKDGTRIRYDRHGEGPAVLLVAGAMQFRGFDPTTVEMAKLLAAKGFTVLHYDRRGRGESADAPSFTLKDNIDDLATLIDIAGGEAALFGSSSGGAISLAAAAAGLPVTKLALWETPLSEELGTGGAEFLAGLQERIASGDKAGTIEYYMKDMPPEWLAGAKNSPGWPIMLELGPSLSADAESLAWTQSAPRVELWSNVTQPTLAIVGEQTLPIMTDAARSIVANIPSARKATIPGANHSWEPGVMADMLAEFLAAE</sequence>
<gene>
    <name evidence="2" type="ORF">ACFFPI_01515</name>
</gene>
<dbReference type="InterPro" id="IPR050471">
    <property type="entry name" value="AB_hydrolase"/>
</dbReference>
<keyword evidence="2" id="KW-0378">Hydrolase</keyword>
<feature type="domain" description="AB hydrolase-1" evidence="1">
    <location>
        <begin position="24"/>
        <end position="246"/>
    </location>
</feature>
<dbReference type="EMBL" id="JBHMBH010000006">
    <property type="protein sequence ID" value="MFB9712833.1"/>
    <property type="molecule type" value="Genomic_DNA"/>
</dbReference>
<dbReference type="PANTHER" id="PTHR43433">
    <property type="entry name" value="HYDROLASE, ALPHA/BETA FOLD FAMILY PROTEIN"/>
    <property type="match status" value="1"/>
</dbReference>
<dbReference type="GO" id="GO:0016787">
    <property type="term" value="F:hydrolase activity"/>
    <property type="evidence" value="ECO:0007669"/>
    <property type="project" value="UniProtKB-KW"/>
</dbReference>
<dbReference type="PANTHER" id="PTHR43433:SF5">
    <property type="entry name" value="AB HYDROLASE-1 DOMAIN-CONTAINING PROTEIN"/>
    <property type="match status" value="1"/>
</dbReference>